<dbReference type="OrthoDB" id="77878at2759"/>
<evidence type="ECO:0008006" key="4">
    <source>
        <dbReference type="Google" id="ProtNLM"/>
    </source>
</evidence>
<reference evidence="3" key="1">
    <citation type="journal article" date="2020" name="PLoS Negl. Trop. Dis.">
        <title>High-quality nuclear genome for Sarcoptes scabiei-A critical resource for a neglected parasite.</title>
        <authorList>
            <person name="Korhonen P.K."/>
            <person name="Gasser R.B."/>
            <person name="Ma G."/>
            <person name="Wang T."/>
            <person name="Stroehlein A.J."/>
            <person name="Young N.D."/>
            <person name="Ang C.S."/>
            <person name="Fernando D.D."/>
            <person name="Lu H.C."/>
            <person name="Taylor S."/>
            <person name="Reynolds S.L."/>
            <person name="Mofiz E."/>
            <person name="Najaraj S.H."/>
            <person name="Gowda H."/>
            <person name="Madugundu A."/>
            <person name="Renuse S."/>
            <person name="Holt D."/>
            <person name="Pandey A."/>
            <person name="Papenfuss A.T."/>
            <person name="Fischer K."/>
        </authorList>
    </citation>
    <scope>NUCLEOTIDE SEQUENCE [LARGE SCALE GENOMIC DNA]</scope>
</reference>
<keyword evidence="3" id="KW-1185">Reference proteome</keyword>
<reference evidence="1" key="2">
    <citation type="submission" date="2020-01" db="EMBL/GenBank/DDBJ databases">
        <authorList>
            <person name="Korhonen P.K.K."/>
            <person name="Guangxu M.G."/>
            <person name="Wang T.W."/>
            <person name="Stroehlein A.J.S."/>
            <person name="Young N.D."/>
            <person name="Ang C.-S.A."/>
            <person name="Fernando D.W.F."/>
            <person name="Lu H.L."/>
            <person name="Taylor S.T."/>
            <person name="Ehtesham M.E.M."/>
            <person name="Najaraj S.H.N."/>
            <person name="Harsha G.H.G."/>
            <person name="Madugundu A.M."/>
            <person name="Renuse S.R."/>
            <person name="Holt D.H."/>
            <person name="Pandey A.P."/>
            <person name="Papenfuss A.P."/>
            <person name="Gasser R.B.G."/>
            <person name="Fischer K.F."/>
        </authorList>
    </citation>
    <scope>NUCLEOTIDE SEQUENCE</scope>
    <source>
        <strain evidence="1">SSS_KF_BRIS2020</strain>
    </source>
</reference>
<proteinExistence type="predicted"/>
<dbReference type="PANTHER" id="PTHR20908:SF1">
    <property type="entry name" value="LD15586P"/>
    <property type="match status" value="1"/>
</dbReference>
<dbReference type="InterPro" id="IPR008547">
    <property type="entry name" value="DUF829_TMEM53"/>
</dbReference>
<dbReference type="GO" id="GO:0017171">
    <property type="term" value="F:serine hydrolase activity"/>
    <property type="evidence" value="ECO:0007669"/>
    <property type="project" value="TreeGrafter"/>
</dbReference>
<gene>
    <name evidence="1" type="ORF">SSS_8586</name>
</gene>
<dbReference type="SUPFAM" id="SSF53474">
    <property type="entry name" value="alpha/beta-Hydrolases"/>
    <property type="match status" value="1"/>
</dbReference>
<evidence type="ECO:0000313" key="1">
    <source>
        <dbReference type="EMBL" id="KAF7491954.1"/>
    </source>
</evidence>
<accession>A0A834VEB0</accession>
<evidence type="ECO:0000313" key="2">
    <source>
        <dbReference type="EnsemblMetazoa" id="KAF7491954.1"/>
    </source>
</evidence>
<dbReference type="Gene3D" id="3.40.50.1820">
    <property type="entry name" value="alpha/beta hydrolase"/>
    <property type="match status" value="1"/>
</dbReference>
<dbReference type="EnsemblMetazoa" id="SSS_8586s_mrna">
    <property type="protein sequence ID" value="KAF7491954.1"/>
    <property type="gene ID" value="SSS_8586"/>
</dbReference>
<dbReference type="InterPro" id="IPR029058">
    <property type="entry name" value="AB_hydrolase_fold"/>
</dbReference>
<dbReference type="EMBL" id="WVUK01000058">
    <property type="protein sequence ID" value="KAF7491954.1"/>
    <property type="molecule type" value="Genomic_DNA"/>
</dbReference>
<dbReference type="Pfam" id="PF05705">
    <property type="entry name" value="DUF829"/>
    <property type="match status" value="1"/>
</dbReference>
<dbReference type="PANTHER" id="PTHR20908">
    <property type="entry name" value="LD15586P"/>
    <property type="match status" value="1"/>
</dbReference>
<organism evidence="1">
    <name type="scientific">Sarcoptes scabiei</name>
    <name type="common">Itch mite</name>
    <name type="synonym">Acarus scabiei</name>
    <dbReference type="NCBI Taxonomy" id="52283"/>
    <lineage>
        <taxon>Eukaryota</taxon>
        <taxon>Metazoa</taxon>
        <taxon>Ecdysozoa</taxon>
        <taxon>Arthropoda</taxon>
        <taxon>Chelicerata</taxon>
        <taxon>Arachnida</taxon>
        <taxon>Acari</taxon>
        <taxon>Acariformes</taxon>
        <taxon>Sarcoptiformes</taxon>
        <taxon>Astigmata</taxon>
        <taxon>Psoroptidia</taxon>
        <taxon>Sarcoptoidea</taxon>
        <taxon>Sarcoptidae</taxon>
        <taxon>Sarcoptinae</taxon>
        <taxon>Sarcoptes</taxon>
    </lineage>
</organism>
<protein>
    <recommendedName>
        <fullName evidence="4">DUF829 domain containing protein</fullName>
    </recommendedName>
</protein>
<sequence length="364" mass="41801">MFQIRSKSIYGLAKNFLALVENNNNNLNNLTNCSKFLILINHRKFHNDSSGSFRSIDTPKQFHNSSNNSEGSLVMPVGMQEIVIGSATEKKSSPKLPKNIIFTPNPNYDDCDEPQHNGTSKRPLILLFGWMLSKEKHLNVYRKFWFERGWDVLSCRTLPMHLLLPSRGGRRNAEKMFEFLVSRASMYDEILVHAFSVGGYQLGEFVCLLDERKSFDPKAKKMLDSFKAILIDSCVFAFDAPVGLSKAITNHRIVQPLLEKTFSTFLNVTSPFTLKRYVRVSDYLFKNEINIPGLVLFSKNDPVSSIPLNMKLHDGWKSNNPLTEYKCWDDSPHVLHYKNHQEEYTKVVDDFVANLNITKARRPN</sequence>
<evidence type="ECO:0000313" key="3">
    <source>
        <dbReference type="Proteomes" id="UP000070412"/>
    </source>
</evidence>
<dbReference type="Proteomes" id="UP000070412">
    <property type="component" value="Unassembled WGS sequence"/>
</dbReference>
<reference evidence="2" key="3">
    <citation type="submission" date="2022-06" db="UniProtKB">
        <authorList>
            <consortium name="EnsemblMetazoa"/>
        </authorList>
    </citation>
    <scope>IDENTIFICATION</scope>
</reference>
<dbReference type="AlphaFoldDB" id="A0A834VEB0"/>
<name>A0A834VEB0_SARSC</name>